<feature type="coiled-coil region" evidence="10">
    <location>
        <begin position="325"/>
        <end position="355"/>
    </location>
</feature>
<dbReference type="InterPro" id="IPR003395">
    <property type="entry name" value="RecF/RecN/SMC_N"/>
</dbReference>
<reference evidence="12" key="2">
    <citation type="journal article" date="2021" name="PeerJ">
        <title>Extensive microbial diversity within the chicken gut microbiome revealed by metagenomics and culture.</title>
        <authorList>
            <person name="Gilroy R."/>
            <person name="Ravi A."/>
            <person name="Getino M."/>
            <person name="Pursley I."/>
            <person name="Horton D.L."/>
            <person name="Alikhan N.F."/>
            <person name="Baker D."/>
            <person name="Gharbi K."/>
            <person name="Hall N."/>
            <person name="Watson M."/>
            <person name="Adriaenssens E.M."/>
            <person name="Foster-Nyarko E."/>
            <person name="Jarju S."/>
            <person name="Secka A."/>
            <person name="Antonio M."/>
            <person name="Oren A."/>
            <person name="Chaudhuri R.R."/>
            <person name="La Ragione R."/>
            <person name="Hildebrand F."/>
            <person name="Pallen M.J."/>
        </authorList>
    </citation>
    <scope>NUCLEOTIDE SEQUENCE</scope>
    <source>
        <strain evidence="12">CHK186-9395</strain>
    </source>
</reference>
<keyword evidence="6" id="KW-0067">ATP-binding</keyword>
<evidence type="ECO:0000256" key="9">
    <source>
        <dbReference type="PIRNR" id="PIRNR003128"/>
    </source>
</evidence>
<evidence type="ECO:0000256" key="3">
    <source>
        <dbReference type="ARBA" id="ARBA00021315"/>
    </source>
</evidence>
<dbReference type="GO" id="GO:0005524">
    <property type="term" value="F:ATP binding"/>
    <property type="evidence" value="ECO:0007669"/>
    <property type="project" value="UniProtKB-KW"/>
</dbReference>
<feature type="domain" description="RecF/RecN/SMC N-terminal" evidence="11">
    <location>
        <begin position="2"/>
        <end position="511"/>
    </location>
</feature>
<dbReference type="GO" id="GO:0006281">
    <property type="term" value="P:DNA repair"/>
    <property type="evidence" value="ECO:0007669"/>
    <property type="project" value="UniProtKB-KW"/>
</dbReference>
<keyword evidence="4" id="KW-0547">Nucleotide-binding</keyword>
<keyword evidence="5 9" id="KW-0227">DNA damage</keyword>
<name>A0A9D1NFT1_9FIRM</name>
<evidence type="ECO:0000256" key="1">
    <source>
        <dbReference type="ARBA" id="ARBA00003618"/>
    </source>
</evidence>
<dbReference type="AlphaFoldDB" id="A0A9D1NFT1"/>
<evidence type="ECO:0000256" key="4">
    <source>
        <dbReference type="ARBA" id="ARBA00022741"/>
    </source>
</evidence>
<evidence type="ECO:0000256" key="8">
    <source>
        <dbReference type="ARBA" id="ARBA00033408"/>
    </source>
</evidence>
<keyword evidence="7 9" id="KW-0234">DNA repair</keyword>
<accession>A0A9D1NFT1</accession>
<dbReference type="GO" id="GO:0009432">
    <property type="term" value="P:SOS response"/>
    <property type="evidence" value="ECO:0007669"/>
    <property type="project" value="TreeGrafter"/>
</dbReference>
<dbReference type="PIRSF" id="PIRSF003128">
    <property type="entry name" value="RecN"/>
    <property type="match status" value="1"/>
</dbReference>
<evidence type="ECO:0000256" key="7">
    <source>
        <dbReference type="ARBA" id="ARBA00023204"/>
    </source>
</evidence>
<evidence type="ECO:0000256" key="10">
    <source>
        <dbReference type="SAM" id="Coils"/>
    </source>
</evidence>
<protein>
    <recommendedName>
        <fullName evidence="3 9">DNA repair protein RecN</fullName>
    </recommendedName>
    <alternativeName>
        <fullName evidence="8 9">Recombination protein N</fullName>
    </alternativeName>
</protein>
<proteinExistence type="inferred from homology"/>
<comment type="similarity">
    <text evidence="2 9">Belongs to the RecN family.</text>
</comment>
<dbReference type="GO" id="GO:0006310">
    <property type="term" value="P:DNA recombination"/>
    <property type="evidence" value="ECO:0007669"/>
    <property type="project" value="InterPro"/>
</dbReference>
<gene>
    <name evidence="12" type="primary">recN</name>
    <name evidence="12" type="ORF">IAA62_03940</name>
</gene>
<evidence type="ECO:0000256" key="6">
    <source>
        <dbReference type="ARBA" id="ARBA00022840"/>
    </source>
</evidence>
<dbReference type="CDD" id="cd03241">
    <property type="entry name" value="ABC_RecN"/>
    <property type="match status" value="2"/>
</dbReference>
<evidence type="ECO:0000313" key="13">
    <source>
        <dbReference type="Proteomes" id="UP000886861"/>
    </source>
</evidence>
<dbReference type="Gene3D" id="3.40.50.300">
    <property type="entry name" value="P-loop containing nucleotide triphosphate hydrolases"/>
    <property type="match status" value="2"/>
</dbReference>
<dbReference type="Proteomes" id="UP000886861">
    <property type="component" value="Unassembled WGS sequence"/>
</dbReference>
<feature type="coiled-coil region" evidence="10">
    <location>
        <begin position="154"/>
        <end position="213"/>
    </location>
</feature>
<dbReference type="NCBIfam" id="TIGR00634">
    <property type="entry name" value="recN"/>
    <property type="match status" value="1"/>
</dbReference>
<dbReference type="InterPro" id="IPR027417">
    <property type="entry name" value="P-loop_NTPase"/>
</dbReference>
<comment type="caution">
    <text evidence="12">The sequence shown here is derived from an EMBL/GenBank/DDBJ whole genome shotgun (WGS) entry which is preliminary data.</text>
</comment>
<keyword evidence="10" id="KW-0175">Coiled coil</keyword>
<evidence type="ECO:0000313" key="12">
    <source>
        <dbReference type="EMBL" id="HIV01683.1"/>
    </source>
</evidence>
<dbReference type="PANTHER" id="PTHR11059">
    <property type="entry name" value="DNA REPAIR PROTEIN RECN"/>
    <property type="match status" value="1"/>
</dbReference>
<dbReference type="Pfam" id="PF02463">
    <property type="entry name" value="SMC_N"/>
    <property type="match status" value="1"/>
</dbReference>
<dbReference type="SUPFAM" id="SSF52540">
    <property type="entry name" value="P-loop containing nucleoside triphosphate hydrolases"/>
    <property type="match status" value="1"/>
</dbReference>
<evidence type="ECO:0000259" key="11">
    <source>
        <dbReference type="Pfam" id="PF02463"/>
    </source>
</evidence>
<evidence type="ECO:0000256" key="5">
    <source>
        <dbReference type="ARBA" id="ARBA00022763"/>
    </source>
</evidence>
<dbReference type="PANTHER" id="PTHR11059:SF0">
    <property type="entry name" value="DNA REPAIR PROTEIN RECN"/>
    <property type="match status" value="1"/>
</dbReference>
<reference evidence="12" key="1">
    <citation type="submission" date="2020-10" db="EMBL/GenBank/DDBJ databases">
        <authorList>
            <person name="Gilroy R."/>
        </authorList>
    </citation>
    <scope>NUCLEOTIDE SEQUENCE</scope>
    <source>
        <strain evidence="12">CHK186-9395</strain>
    </source>
</reference>
<evidence type="ECO:0000256" key="2">
    <source>
        <dbReference type="ARBA" id="ARBA00009441"/>
    </source>
</evidence>
<dbReference type="InterPro" id="IPR004604">
    <property type="entry name" value="DNA_recomb/repair_RecN"/>
</dbReference>
<comment type="function">
    <text evidence="1 9">May be involved in recombinational repair of damaged DNA.</text>
</comment>
<sequence length="565" mass="63550">MIQTLKIKNVALIKDISLDFTQGFNVLLGETGAGKSIIIDSINFVLGDKPSKSMIRTGEDTMKVEASFVDYGKQTSDILTELGIDDEGILLFTRSFNLDGKSECRINGLQYPLNMLKQISSTLVDFYGQHENQVLLRAKNHLALLESYKPEIFLEDKKALAETLNKLKEIQEEKNLIGGNFENRERMIDLLSYQISEIENAKLKENEDELLENELKIYASSERISENLSNFIYAFDDSSGVLANVKAGIHDLQNIVQYNDKFPELIERLTSSMYELDDVLEEVKKLSNDLVFDEAKMNEVDARLDHIKSLKRKYGPTLDDVFKFLQKSKLDLDNLENAEAKLKELSLKEEKLEQTAYNLSKSLSNKRRELSLEVEDKICKELAELGMKNARFKVGFNIMPNSYTNDITKQGFDNVEFLFSANLGEDLKPLSKTISGGEMSRFMLAMKNILADKDGVGTLVFDEVDAGISGLIGNAVAEKLAKLSKNFQVLCITHLPQVASMADSYIYVTKNTLNNSTQTSVEKLSGDRIIEQIAQLTGGAINTETSIAHARELKQNSEEFKKKIS</sequence>
<dbReference type="EMBL" id="DVOJ01000014">
    <property type="protein sequence ID" value="HIV01683.1"/>
    <property type="molecule type" value="Genomic_DNA"/>
</dbReference>
<organism evidence="12 13">
    <name type="scientific">Candidatus Caccopulliclostridium gallistercoris</name>
    <dbReference type="NCBI Taxonomy" id="2840719"/>
    <lineage>
        <taxon>Bacteria</taxon>
        <taxon>Bacillati</taxon>
        <taxon>Bacillota</taxon>
        <taxon>Clostridia</taxon>
        <taxon>Candidatus Caccopulliclostridium</taxon>
    </lineage>
</organism>
<dbReference type="GO" id="GO:0043590">
    <property type="term" value="C:bacterial nucleoid"/>
    <property type="evidence" value="ECO:0007669"/>
    <property type="project" value="TreeGrafter"/>
</dbReference>